<evidence type="ECO:0000313" key="4">
    <source>
        <dbReference type="Proteomes" id="UP000629098"/>
    </source>
</evidence>
<dbReference type="SUPFAM" id="SSF140869">
    <property type="entry name" value="GUN4-like"/>
    <property type="match status" value="1"/>
</dbReference>
<dbReference type="Gene3D" id="1.10.510.10">
    <property type="entry name" value="Transferase(Phosphotransferase) domain 1"/>
    <property type="match status" value="1"/>
</dbReference>
<dbReference type="GO" id="GO:0046906">
    <property type="term" value="F:tetrapyrrole binding"/>
    <property type="evidence" value="ECO:0007669"/>
    <property type="project" value="TreeGrafter"/>
</dbReference>
<dbReference type="Pfam" id="PF05419">
    <property type="entry name" value="GUN4"/>
    <property type="match status" value="1"/>
</dbReference>
<dbReference type="Proteomes" id="UP000629098">
    <property type="component" value="Unassembled WGS sequence"/>
</dbReference>
<feature type="compositionally biased region" description="Polar residues" evidence="1">
    <location>
        <begin position="104"/>
        <end position="113"/>
    </location>
</feature>
<dbReference type="GO" id="GO:0004672">
    <property type="term" value="F:protein kinase activity"/>
    <property type="evidence" value="ECO:0007669"/>
    <property type="project" value="InterPro"/>
</dbReference>
<dbReference type="InterPro" id="IPR008629">
    <property type="entry name" value="GUN4-like"/>
</dbReference>
<dbReference type="InterPro" id="IPR025458">
    <property type="entry name" value="DUF4278"/>
</dbReference>
<dbReference type="EMBL" id="JACXAE010000011">
    <property type="protein sequence ID" value="MBD2770989.1"/>
    <property type="molecule type" value="Genomic_DNA"/>
</dbReference>
<dbReference type="Pfam" id="PF00069">
    <property type="entry name" value="Pkinase"/>
    <property type="match status" value="1"/>
</dbReference>
<dbReference type="RefSeq" id="WP_190825286.1">
    <property type="nucleotide sequence ID" value="NZ_CAWPPI010000011.1"/>
</dbReference>
<dbReference type="SMART" id="SM00220">
    <property type="entry name" value="S_TKc"/>
    <property type="match status" value="1"/>
</dbReference>
<dbReference type="CDD" id="cd16383">
    <property type="entry name" value="GUN4"/>
    <property type="match status" value="1"/>
</dbReference>
<dbReference type="PANTHER" id="PTHR34800:SF1">
    <property type="entry name" value="TETRAPYRROLE-BINDING PROTEIN, CHLOROPLASTIC"/>
    <property type="match status" value="1"/>
</dbReference>
<evidence type="ECO:0000259" key="2">
    <source>
        <dbReference type="PROSITE" id="PS50011"/>
    </source>
</evidence>
<dbReference type="SUPFAM" id="SSF56112">
    <property type="entry name" value="Protein kinase-like (PK-like)"/>
    <property type="match status" value="1"/>
</dbReference>
<dbReference type="AlphaFoldDB" id="A0A8J6XG32"/>
<dbReference type="Pfam" id="PF14105">
    <property type="entry name" value="DUF4278"/>
    <property type="match status" value="1"/>
</dbReference>
<feature type="compositionally biased region" description="Basic and acidic residues" evidence="1">
    <location>
        <begin position="124"/>
        <end position="134"/>
    </location>
</feature>
<feature type="region of interest" description="Disordered" evidence="1">
    <location>
        <begin position="103"/>
        <end position="141"/>
    </location>
</feature>
<dbReference type="Gene3D" id="1.10.10.1770">
    <property type="entry name" value="Gun4-like"/>
    <property type="match status" value="1"/>
</dbReference>
<dbReference type="InterPro" id="IPR011009">
    <property type="entry name" value="Kinase-like_dom_sf"/>
</dbReference>
<dbReference type="InterPro" id="IPR037215">
    <property type="entry name" value="GUN4-like_sf"/>
</dbReference>
<accession>A0A8J6XG32</accession>
<gene>
    <name evidence="3" type="ORF">ICL16_02325</name>
</gene>
<dbReference type="GO" id="GO:0005524">
    <property type="term" value="F:ATP binding"/>
    <property type="evidence" value="ECO:0007669"/>
    <property type="project" value="InterPro"/>
</dbReference>
<dbReference type="InterPro" id="IPR000719">
    <property type="entry name" value="Prot_kinase_dom"/>
</dbReference>
<comment type="caution">
    <text evidence="3">The sequence shown here is derived from an EMBL/GenBank/DDBJ whole genome shotgun (WGS) entry which is preliminary data.</text>
</comment>
<sequence>MKILFRLITNWTTRINSLNWWKLNPAYPNKKDKKIKLIYRGVRYEYNPLTAQVKSEIGGLYRGSSWRIYQLKKSSIQIKITQKKLNYRSVKYPHKLIQIKNPPDLTSLNSTPIFQGRKLPSTQPKDREPTERDPQQLNSVELNVSQDNQKEIGDEISEIIYPPNLNSCRLVLDRDIFKDKLIATSGEAEIWTITGEILINNSQNHLAKIYHQKTSEQIKNLSERGKKLEVMVVHQTIAPNLFPNHVSLAWPQYLLENSSSEVVGFLMPFIEGYKLTKSYHPRLRQSLNLEWDWQVDWQFLHQTARNLALIIQFLHSKGYVIGDMKPENILVNQQALPSIIDTDSFQIRCHQTGELYRCLVGSENFTPPELLGENFAQIDQDPTHDRFRLAVIIYHLLFGEHPFKGWRGDEDPPPKIDDLIRQGFWCYASHSLIQPGVRTIPLDIIHPQVKECFLRCFNEGHDHPNLRPTATDWANALQAALNDLVHCKSFSSHWYSKTYGRCYWCERKESLGKDIFSDDTEQYKKLNMLLKAGKWKEADLETKYLMLKISSRFDKGWLDESAIVNFPLQDLSIINQLWLEHSSERFGFSVQKRIYIETGNQPGGYDRETYNRFAEAVGWREDRIWKNYFDLEFSLSAPDGHLPWCCAGFDVCLVSYLSVRSFLKGKRN</sequence>
<proteinExistence type="predicted"/>
<dbReference type="PROSITE" id="PS50011">
    <property type="entry name" value="PROTEIN_KINASE_DOM"/>
    <property type="match status" value="1"/>
</dbReference>
<keyword evidence="4" id="KW-1185">Reference proteome</keyword>
<feature type="domain" description="Protein kinase" evidence="2">
    <location>
        <begin position="176"/>
        <end position="481"/>
    </location>
</feature>
<evidence type="ECO:0000313" key="3">
    <source>
        <dbReference type="EMBL" id="MBD2770989.1"/>
    </source>
</evidence>
<evidence type="ECO:0000256" key="1">
    <source>
        <dbReference type="SAM" id="MobiDB-lite"/>
    </source>
</evidence>
<organism evidence="3 4">
    <name type="scientific">Iningainema tapete BLCC-T55</name>
    <dbReference type="NCBI Taxonomy" id="2748662"/>
    <lineage>
        <taxon>Bacteria</taxon>
        <taxon>Bacillati</taxon>
        <taxon>Cyanobacteriota</taxon>
        <taxon>Cyanophyceae</taxon>
        <taxon>Nostocales</taxon>
        <taxon>Scytonemataceae</taxon>
        <taxon>Iningainema tapete</taxon>
    </lineage>
</organism>
<reference evidence="3" key="1">
    <citation type="submission" date="2020-09" db="EMBL/GenBank/DDBJ databases">
        <title>Iningainema tapete sp. nov. (Scytonemataceae, Cyanobacteria) from greenhouses in central Florida (USA) produces two types of nodularin with biosynthetic potential for microcystin-LR and anabaenopeptins.</title>
        <authorList>
            <person name="Berthold D.E."/>
            <person name="Lefler F.W."/>
            <person name="Huang I.-S."/>
            <person name="Abdulla H."/>
            <person name="Zimba P.V."/>
            <person name="Laughinghouse H.D. IV."/>
        </authorList>
    </citation>
    <scope>NUCLEOTIDE SEQUENCE</scope>
    <source>
        <strain evidence="3">BLCCT55</strain>
    </source>
</reference>
<dbReference type="Gene3D" id="1.25.40.620">
    <property type="match status" value="1"/>
</dbReference>
<dbReference type="PANTHER" id="PTHR34800">
    <property type="entry name" value="TETRAPYRROLE-BINDING PROTEIN, CHLOROPLASTIC"/>
    <property type="match status" value="1"/>
</dbReference>
<name>A0A8J6XG32_9CYAN</name>
<protein>
    <submittedName>
        <fullName evidence="3">GUN4 domain-containing protein</fullName>
    </submittedName>
</protein>